<feature type="transmembrane region" description="Helical" evidence="1">
    <location>
        <begin position="31"/>
        <end position="54"/>
    </location>
</feature>
<organism evidence="2">
    <name type="scientific">Drosophila melanogaster</name>
    <name type="common">Fruit fly</name>
    <dbReference type="NCBI Taxonomy" id="7227"/>
    <lineage>
        <taxon>Eukaryota</taxon>
        <taxon>Metazoa</taxon>
        <taxon>Ecdysozoa</taxon>
        <taxon>Arthropoda</taxon>
        <taxon>Hexapoda</taxon>
        <taxon>Insecta</taxon>
        <taxon>Pterygota</taxon>
        <taxon>Neoptera</taxon>
        <taxon>Endopterygota</taxon>
        <taxon>Diptera</taxon>
        <taxon>Brachycera</taxon>
        <taxon>Muscomorpha</taxon>
        <taxon>Ephydroidea</taxon>
        <taxon>Drosophilidae</taxon>
        <taxon>Drosophila</taxon>
        <taxon>Sophophora</taxon>
    </lineage>
</organism>
<keyword evidence="1" id="KW-1133">Transmembrane helix</keyword>
<protein>
    <submittedName>
        <fullName evidence="2">Uncharacterized protein</fullName>
    </submittedName>
</protein>
<keyword evidence="1" id="KW-0472">Membrane</keyword>
<proteinExistence type="evidence at transcript level"/>
<evidence type="ECO:0000313" key="2">
    <source>
        <dbReference type="EMBL" id="AAA70215.1"/>
    </source>
</evidence>
<reference evidence="2" key="1">
    <citation type="journal article" date="1986" name="Mol. Cell. Biol.">
        <title>Multiple transcripts from the Antennapedia gene of Drosophila melanogaster.</title>
        <authorList>
            <person name="Stroeher V.L."/>
            <person name="Jorgensen E.M."/>
            <person name="Garber R.L."/>
        </authorList>
    </citation>
    <scope>NUCLEOTIDE SEQUENCE</scope>
    <source>
        <strain evidence="2">Oregon R</strain>
    </source>
</reference>
<dbReference type="EMBL" id="M20705">
    <property type="protein sequence ID" value="AAA70215.1"/>
    <property type="molecule type" value="mRNA"/>
</dbReference>
<sequence>MKASGDTDTSGFMGRKRRASRQHRNYLRLHLLVLSFIVLIAIVVARFLLILLLYRLQNLKRFKKFVISSRNTKTNECKAEHTNINKNINIYPISISKHSHRFHTNMLSSPKL</sequence>
<evidence type="ECO:0000256" key="1">
    <source>
        <dbReference type="SAM" id="Phobius"/>
    </source>
</evidence>
<name>A2N657_DROME</name>
<accession>A2N657</accession>
<dbReference type="AlphaFoldDB" id="A2N657"/>
<keyword evidence="1" id="KW-0812">Transmembrane</keyword>